<dbReference type="GO" id="GO:0046872">
    <property type="term" value="F:metal ion binding"/>
    <property type="evidence" value="ECO:0007669"/>
    <property type="project" value="InterPro"/>
</dbReference>
<comment type="similarity">
    <text evidence="1">Belongs to the FrmR/RcnR family.</text>
</comment>
<proteinExistence type="inferred from homology"/>
<dbReference type="CDD" id="cd10154">
    <property type="entry name" value="NreA-like_DUF156"/>
    <property type="match status" value="1"/>
</dbReference>
<gene>
    <name evidence="2" type="ORF">G9Q37_06145</name>
</gene>
<evidence type="ECO:0000313" key="2">
    <source>
        <dbReference type="EMBL" id="QIM51752.1"/>
    </source>
</evidence>
<dbReference type="Proteomes" id="UP000503162">
    <property type="component" value="Chromosome"/>
</dbReference>
<evidence type="ECO:0000256" key="1">
    <source>
        <dbReference type="ARBA" id="ARBA00005260"/>
    </source>
</evidence>
<keyword evidence="3" id="KW-1185">Reference proteome</keyword>
<dbReference type="Pfam" id="PF02583">
    <property type="entry name" value="Trns_repr_metal"/>
    <property type="match status" value="1"/>
</dbReference>
<dbReference type="AlphaFoldDB" id="A0A6G8IF09"/>
<dbReference type="InterPro" id="IPR038390">
    <property type="entry name" value="Metal_Tscrpt_repr_sf"/>
</dbReference>
<accession>A0A6G8IF09</accession>
<dbReference type="EMBL" id="CP049989">
    <property type="protein sequence ID" value="QIM51752.1"/>
    <property type="molecule type" value="Genomic_DNA"/>
</dbReference>
<dbReference type="GO" id="GO:0045892">
    <property type="term" value="P:negative regulation of DNA-templated transcription"/>
    <property type="evidence" value="ECO:0007669"/>
    <property type="project" value="UniProtKB-ARBA"/>
</dbReference>
<organism evidence="2 3">
    <name type="scientific">Hydrogenophaga crocea</name>
    <dbReference type="NCBI Taxonomy" id="2716225"/>
    <lineage>
        <taxon>Bacteria</taxon>
        <taxon>Pseudomonadati</taxon>
        <taxon>Pseudomonadota</taxon>
        <taxon>Betaproteobacteria</taxon>
        <taxon>Burkholderiales</taxon>
        <taxon>Comamonadaceae</taxon>
        <taxon>Hydrogenophaga</taxon>
    </lineage>
</organism>
<dbReference type="KEGG" id="hcz:G9Q37_06145"/>
<dbReference type="RefSeq" id="WP_166226039.1">
    <property type="nucleotide sequence ID" value="NZ_CP049989.1"/>
</dbReference>
<evidence type="ECO:0000313" key="3">
    <source>
        <dbReference type="Proteomes" id="UP000503162"/>
    </source>
</evidence>
<dbReference type="GO" id="GO:0003677">
    <property type="term" value="F:DNA binding"/>
    <property type="evidence" value="ECO:0007669"/>
    <property type="project" value="InterPro"/>
</dbReference>
<dbReference type="InterPro" id="IPR003735">
    <property type="entry name" value="Metal_Tscrpt_repr"/>
</dbReference>
<dbReference type="Gene3D" id="1.20.58.1000">
    <property type="entry name" value="Metal-sensitive repressor, helix protomer"/>
    <property type="match status" value="1"/>
</dbReference>
<protein>
    <submittedName>
        <fullName evidence="2">Metal-sensing transcriptional repressor</fullName>
    </submittedName>
</protein>
<name>A0A6G8IF09_9BURK</name>
<dbReference type="PANTHER" id="PTHR33677">
    <property type="entry name" value="TRANSCRIPTIONAL REPRESSOR FRMR-RELATED"/>
    <property type="match status" value="1"/>
</dbReference>
<reference evidence="2 3" key="1">
    <citation type="submission" date="2020-03" db="EMBL/GenBank/DDBJ databases">
        <title>Hydrogenophaga sp. nov. isolated from cyanobacterial mat.</title>
        <authorList>
            <person name="Thorat V."/>
            <person name="Kirdat K."/>
            <person name="Tiwarekar B."/>
            <person name="Costa E.D."/>
            <person name="Yadav A."/>
        </authorList>
    </citation>
    <scope>NUCLEOTIDE SEQUENCE [LARGE SCALE GENOMIC DNA]</scope>
    <source>
        <strain evidence="2 3">BA0156</strain>
    </source>
</reference>
<sequence length="94" mass="10578">MSHPHRHETHPALIKRLRRARGHLDSVIDMIEQGRECLDIAQQLQAVEKAISQAKKTLVQDHIDHCLEHAIAGVKGAAPTAASLEEFKKITRYL</sequence>